<dbReference type="Gene3D" id="2.60.40.1120">
    <property type="entry name" value="Carboxypeptidase-like, regulatory domain"/>
    <property type="match status" value="1"/>
</dbReference>
<feature type="domain" description="TonB-dependent receptor plug" evidence="8">
    <location>
        <begin position="232"/>
        <end position="359"/>
    </location>
</feature>
<evidence type="ECO:0000256" key="7">
    <source>
        <dbReference type="PROSITE-ProRule" id="PRU01360"/>
    </source>
</evidence>
<gene>
    <name evidence="9" type="ORF">P278_03610</name>
</gene>
<evidence type="ECO:0000256" key="1">
    <source>
        <dbReference type="ARBA" id="ARBA00004571"/>
    </source>
</evidence>
<evidence type="ECO:0000256" key="5">
    <source>
        <dbReference type="ARBA" id="ARBA00023136"/>
    </source>
</evidence>
<dbReference type="PATRIC" id="fig|1286632.3.peg.361"/>
<dbReference type="EMBL" id="AYXY01000001">
    <property type="protein sequence ID" value="ETN96935.1"/>
    <property type="molecule type" value="Genomic_DNA"/>
</dbReference>
<dbReference type="SUPFAM" id="SSF49464">
    <property type="entry name" value="Carboxypeptidase regulatory domain-like"/>
    <property type="match status" value="1"/>
</dbReference>
<comment type="similarity">
    <text evidence="7">Belongs to the TonB-dependent receptor family.</text>
</comment>
<keyword evidence="6 7" id="KW-0998">Cell outer membrane</keyword>
<dbReference type="PROSITE" id="PS52016">
    <property type="entry name" value="TONB_DEPENDENT_REC_3"/>
    <property type="match status" value="1"/>
</dbReference>
<evidence type="ECO:0000256" key="2">
    <source>
        <dbReference type="ARBA" id="ARBA00022448"/>
    </source>
</evidence>
<dbReference type="Pfam" id="PF07715">
    <property type="entry name" value="Plug"/>
    <property type="match status" value="1"/>
</dbReference>
<dbReference type="AlphaFoldDB" id="W2URZ2"/>
<reference evidence="9 10" key="2">
    <citation type="journal article" date="2016" name="Genome Announc.">
        <title>Draft Genome Sequence of Zhouia amylolytica AD3, Isolated from Tidal Flat Sediment.</title>
        <authorList>
            <person name="Jia B."/>
            <person name="Jin H.M."/>
            <person name="Lee H.J."/>
            <person name="Jeon C.O."/>
        </authorList>
    </citation>
    <scope>NUCLEOTIDE SEQUENCE [LARGE SCALE GENOMIC DNA]</scope>
    <source>
        <strain evidence="9 10">AD3</strain>
    </source>
</reference>
<keyword evidence="2 7" id="KW-0813">Transport</keyword>
<proteinExistence type="inferred from homology"/>
<comment type="caution">
    <text evidence="9">The sequence shown here is derived from an EMBL/GenBank/DDBJ whole genome shotgun (WGS) entry which is preliminary data.</text>
</comment>
<dbReference type="InterPro" id="IPR012910">
    <property type="entry name" value="Plug_dom"/>
</dbReference>
<dbReference type="NCBIfam" id="TIGR04057">
    <property type="entry name" value="SusC_RagA_signa"/>
    <property type="match status" value="1"/>
</dbReference>
<dbReference type="InterPro" id="IPR008969">
    <property type="entry name" value="CarboxyPept-like_regulatory"/>
</dbReference>
<dbReference type="InterPro" id="IPR023996">
    <property type="entry name" value="TonB-dep_OMP_SusC/RagA"/>
</dbReference>
<dbReference type="GO" id="GO:0009279">
    <property type="term" value="C:cell outer membrane"/>
    <property type="evidence" value="ECO:0007669"/>
    <property type="project" value="UniProtKB-SubCell"/>
</dbReference>
<keyword evidence="4 7" id="KW-0812">Transmembrane</keyword>
<dbReference type="eggNOG" id="COG1629">
    <property type="taxonomic scope" value="Bacteria"/>
</dbReference>
<dbReference type="NCBIfam" id="TIGR04056">
    <property type="entry name" value="OMP_RagA_SusC"/>
    <property type="match status" value="1"/>
</dbReference>
<evidence type="ECO:0000256" key="6">
    <source>
        <dbReference type="ARBA" id="ARBA00023237"/>
    </source>
</evidence>
<keyword evidence="10" id="KW-1185">Reference proteome</keyword>
<reference evidence="10" key="1">
    <citation type="submission" date="2013-11" db="EMBL/GenBank/DDBJ databases">
        <title>Draft genome sequence from a member of Zhouia, isolated tidal flat.</title>
        <authorList>
            <person name="Jin H."/>
            <person name="Jeon C.O."/>
        </authorList>
    </citation>
    <scope>NUCLEOTIDE SEQUENCE [LARGE SCALE GENOMIC DNA]</scope>
    <source>
        <strain evidence="10">AD3</strain>
    </source>
</reference>
<dbReference type="InterPro" id="IPR023997">
    <property type="entry name" value="TonB-dep_OMP_SusC/RagA_CS"/>
</dbReference>
<dbReference type="InterPro" id="IPR039426">
    <property type="entry name" value="TonB-dep_rcpt-like"/>
</dbReference>
<keyword evidence="5 7" id="KW-0472">Membrane</keyword>
<keyword evidence="3 7" id="KW-1134">Transmembrane beta strand</keyword>
<dbReference type="Gene3D" id="2.40.170.20">
    <property type="entry name" value="TonB-dependent receptor, beta-barrel domain"/>
    <property type="match status" value="1"/>
</dbReference>
<dbReference type="Gene3D" id="2.170.130.10">
    <property type="entry name" value="TonB-dependent receptor, plug domain"/>
    <property type="match status" value="1"/>
</dbReference>
<evidence type="ECO:0000256" key="3">
    <source>
        <dbReference type="ARBA" id="ARBA00022452"/>
    </source>
</evidence>
<dbReference type="InterPro" id="IPR037066">
    <property type="entry name" value="Plug_dom_sf"/>
</dbReference>
<evidence type="ECO:0000313" key="10">
    <source>
        <dbReference type="Proteomes" id="UP000018850"/>
    </source>
</evidence>
<name>W2URZ2_9FLAO</name>
<accession>W2URZ2</accession>
<dbReference type="InterPro" id="IPR036942">
    <property type="entry name" value="Beta-barrel_TonB_sf"/>
</dbReference>
<dbReference type="Pfam" id="PF13715">
    <property type="entry name" value="CarbopepD_reg_2"/>
    <property type="match status" value="1"/>
</dbReference>
<evidence type="ECO:0000259" key="8">
    <source>
        <dbReference type="Pfam" id="PF07715"/>
    </source>
</evidence>
<dbReference type="Proteomes" id="UP000018850">
    <property type="component" value="Unassembled WGS sequence"/>
</dbReference>
<comment type="subcellular location">
    <subcellularLocation>
        <location evidence="1 7">Cell outer membrane</location>
        <topology evidence="1 7">Multi-pass membrane protein</topology>
    </subcellularLocation>
</comment>
<organism evidence="9 10">
    <name type="scientific">Zhouia amylolytica AD3</name>
    <dbReference type="NCBI Taxonomy" id="1286632"/>
    <lineage>
        <taxon>Bacteria</taxon>
        <taxon>Pseudomonadati</taxon>
        <taxon>Bacteroidota</taxon>
        <taxon>Flavobacteriia</taxon>
        <taxon>Flavobacteriales</taxon>
        <taxon>Flavobacteriaceae</taxon>
        <taxon>Zhouia</taxon>
    </lineage>
</organism>
<dbReference type="SUPFAM" id="SSF56935">
    <property type="entry name" value="Porins"/>
    <property type="match status" value="1"/>
</dbReference>
<sequence>MKKAFKLRGNNSISLKFDLKMKLTILFLIVSLFQLQASEFFGQKSKITLNMANVSIEDVLTKIESLTEFKFLYNDSALDYNDIVFINAEKEPLSSVLKRLFVNSNITYTLMDKQIILKNKKDDIKAFRNNELPSDKTQDVKIRGHVVDQNDIPLSGANIIEKGTIHGTLTDFDGDFSLTVANKNSIIEISYIGFKTVEITVGDQTKFSIKLEPATSSLDEVVLIGYGSKKREEISSAISTINSTQLADNTVGVTSFDRSLSGLAKGVNIKSTSGAPGAGVDINIRGFTSPFSGSDNNPLFVIDGVPIQANPTTIYTDKTVYTEVQNPLLSINPNDIESIDILKDAAATAIYGSRGANGVIIVNTKKGKKNDVVKINLSTSITLSTPINTQDYLNTGEFKDYLDVYFANTFEAVNKGIVPPTILNSYRDMYNLNPDNTYAGLKQSFFGDADTDWVKAVYRNPAYSKNYNLSITGGSERTSYYVSGGYTDQEGIVKNDTFDNYSLRFGFDTKLSKVFDMGLNTSLGYSNRFRGTAYDDFYDFVLHARPDIPVFDENGKPSRVPVVYGPGLVGTRASPYGLSTLHSNSTNAYNVIGNYYFKANIDDNFSVKASVNGSYMYTKSYKYTPYSLVGFELLAYGFTLTPSESYAFDSKSLITNLTTDFTANYSNRFDKHQVDALIGYSWLRNNIDKSYTDLTGFPDDYVLTNPSNANLTSIDATTVESGLNSFLARASYNYDSKYFMTATMRMDKSSKFAPGNKEAFFPSLAASWNISKETFLDDSEAINLLRLRASIGKTGSTNLGDFVFLQGFSAGIREEAFYNGNTAIGLGNQLANENASWETTNEVNVGLDFRVFKNRFRGSIDLYNRKTTGALVNTPIPLEAGLSNFTSNFIDLTNKGFELEFGGDILKSEDLHWSASVNISKNINKIDRLTSAIGSNANSPYEVGKEINLIRGYVVEGIYQSQNEIDDLNTNSPTGIYSTIGTVGPGDYRYKDVNGDGELTIEDSYGIIGSSQPDFFGGFNSSISYKSFQLAAYFNFSYGSEIRVNDGTYLNGSPNINTIQRYNVQNRWSPTNTGATLPQLIYRGSSDVNMKTSTANVYNGSYLRLRNIQLTYNLSPEIARMLLIKRASVFVSASNLFTWTNFMGMDPENGNGSASPNQLSGLQYPNSKAWSLGINFNF</sequence>
<protein>
    <recommendedName>
        <fullName evidence="8">TonB-dependent receptor plug domain-containing protein</fullName>
    </recommendedName>
</protein>
<evidence type="ECO:0000256" key="4">
    <source>
        <dbReference type="ARBA" id="ARBA00022692"/>
    </source>
</evidence>
<evidence type="ECO:0000313" key="9">
    <source>
        <dbReference type="EMBL" id="ETN96935.1"/>
    </source>
</evidence>